<comment type="similarity">
    <text evidence="2">In the N-terminal section; belongs to the zinc metallo-hydrolase group 3 family.</text>
</comment>
<dbReference type="SUPFAM" id="SSF56281">
    <property type="entry name" value="Metallo-hydrolase/oxidoreductase"/>
    <property type="match status" value="1"/>
</dbReference>
<dbReference type="SUPFAM" id="SSF52218">
    <property type="entry name" value="Flavoproteins"/>
    <property type="match status" value="1"/>
</dbReference>
<evidence type="ECO:0000256" key="2">
    <source>
        <dbReference type="ARBA" id="ARBA00007121"/>
    </source>
</evidence>
<dbReference type="GO" id="GO:0009055">
    <property type="term" value="F:electron transfer activity"/>
    <property type="evidence" value="ECO:0007669"/>
    <property type="project" value="InterPro"/>
</dbReference>
<evidence type="ECO:0000256" key="4">
    <source>
        <dbReference type="ARBA" id="ARBA00022982"/>
    </source>
</evidence>
<evidence type="ECO:0000259" key="5">
    <source>
        <dbReference type="PROSITE" id="PS50902"/>
    </source>
</evidence>
<dbReference type="InterPro" id="IPR016440">
    <property type="entry name" value="Rubredoxin-O_OxRdtase"/>
</dbReference>
<feature type="domain" description="Flavodoxin-like" evidence="5">
    <location>
        <begin position="257"/>
        <end position="397"/>
    </location>
</feature>
<dbReference type="SMART" id="SM00849">
    <property type="entry name" value="Lactamase_B"/>
    <property type="match status" value="1"/>
</dbReference>
<dbReference type="InterPro" id="IPR001279">
    <property type="entry name" value="Metallo-B-lactamas"/>
</dbReference>
<dbReference type="GO" id="GO:0046872">
    <property type="term" value="F:metal ion binding"/>
    <property type="evidence" value="ECO:0007669"/>
    <property type="project" value="InterPro"/>
</dbReference>
<dbReference type="PIRSF" id="PIRSF005243">
    <property type="entry name" value="ROO"/>
    <property type="match status" value="1"/>
</dbReference>
<dbReference type="PANTHER" id="PTHR32145:SF20">
    <property type="entry name" value="FLAVOPROTEIN"/>
    <property type="match status" value="1"/>
</dbReference>
<dbReference type="PROSITE" id="PS50902">
    <property type="entry name" value="FLAVODOXIN_LIKE"/>
    <property type="match status" value="1"/>
</dbReference>
<dbReference type="InterPro" id="IPR045761">
    <property type="entry name" value="ODP_dom"/>
</dbReference>
<proteinExistence type="inferred from homology"/>
<dbReference type="Pfam" id="PF19583">
    <property type="entry name" value="ODP"/>
    <property type="match status" value="1"/>
</dbReference>
<gene>
    <name evidence="6" type="ORF">KL86CLO1_12554</name>
</gene>
<dbReference type="AlphaFoldDB" id="A0A212KBD7"/>
<dbReference type="InterPro" id="IPR051285">
    <property type="entry name" value="NADH_oxidoreductase_modular"/>
</dbReference>
<dbReference type="InterPro" id="IPR008254">
    <property type="entry name" value="Flavodoxin/NO_synth"/>
</dbReference>
<protein>
    <submittedName>
        <fullName evidence="6">Metallo-beta-lactamase domain protein</fullName>
    </submittedName>
</protein>
<evidence type="ECO:0000313" key="6">
    <source>
        <dbReference type="EMBL" id="SBW08972.1"/>
    </source>
</evidence>
<reference evidence="6" key="1">
    <citation type="submission" date="2016-04" db="EMBL/GenBank/DDBJ databases">
        <authorList>
            <person name="Evans L.H."/>
            <person name="Alamgir A."/>
            <person name="Owens N."/>
            <person name="Weber N.D."/>
            <person name="Virtaneva K."/>
            <person name="Barbian K."/>
            <person name="Babar A."/>
            <person name="Rosenke K."/>
        </authorList>
    </citation>
    <scope>NUCLEOTIDE SEQUENCE</scope>
    <source>
        <strain evidence="6">86</strain>
    </source>
</reference>
<evidence type="ECO:0000256" key="3">
    <source>
        <dbReference type="ARBA" id="ARBA00022448"/>
    </source>
</evidence>
<accession>A0A212KBD7</accession>
<dbReference type="Gene3D" id="3.40.50.360">
    <property type="match status" value="1"/>
</dbReference>
<dbReference type="EMBL" id="FLUN01000001">
    <property type="protein sequence ID" value="SBW08972.1"/>
    <property type="molecule type" value="Genomic_DNA"/>
</dbReference>
<evidence type="ECO:0000256" key="1">
    <source>
        <dbReference type="ARBA" id="ARBA00001962"/>
    </source>
</evidence>
<dbReference type="PANTHER" id="PTHR32145">
    <property type="entry name" value="DIFLAVIN FLAVOPROTEIN A 2-RELATED"/>
    <property type="match status" value="1"/>
</dbReference>
<dbReference type="GO" id="GO:0016651">
    <property type="term" value="F:oxidoreductase activity, acting on NAD(P)H"/>
    <property type="evidence" value="ECO:0007669"/>
    <property type="project" value="UniProtKB-ARBA"/>
</dbReference>
<name>A0A212KBD7_9FIRM</name>
<organism evidence="6">
    <name type="scientific">uncultured Eubacteriales bacterium</name>
    <dbReference type="NCBI Taxonomy" id="172733"/>
    <lineage>
        <taxon>Bacteria</taxon>
        <taxon>Bacillati</taxon>
        <taxon>Bacillota</taxon>
        <taxon>Clostridia</taxon>
        <taxon>Eubacteriales</taxon>
        <taxon>environmental samples</taxon>
    </lineage>
</organism>
<dbReference type="InterPro" id="IPR029039">
    <property type="entry name" value="Flavoprotein-like_sf"/>
</dbReference>
<sequence>MDCIQKVAPHIDWVGGSDRRLALFENMFPLENGVTYNAYVILDEKTALVDTVDNAIRQQFFENLHAALGARPLDYLVINHMEPDHCAHIGDICRIWPGVKIVGNQKTFQMIRQFYQMDLEGRILEIKEGAELPLGRHNLRFHMAPMVHWPEVMFTYETTEGILFSADAFGTFGGFTGNLFSDELDYQALYMDESRRYYTNIVGKYGPQVIAALDKLSGQNISLICPLHGPILRGGDVSILMEKYMRWASYRPEKPGVVLAYASMYGNTEAVVSRLAGLLSQKGIHDLQMYDVSKTHYSVIIARAFQYSHLVLASPTYNMHLYQAMDALVDDMANLNLQNRGVAIIGNGSWAPTAHTLLQKKVEAMKSMSLVAQPLVIRSAIRPEQEPELEDLAQRLAVSVKREATLL</sequence>
<keyword evidence="3" id="KW-0813">Transport</keyword>
<dbReference type="CDD" id="cd07709">
    <property type="entry name" value="flavodiiron_proteins_MBL-fold"/>
    <property type="match status" value="1"/>
</dbReference>
<dbReference type="GO" id="GO:0010181">
    <property type="term" value="F:FMN binding"/>
    <property type="evidence" value="ECO:0007669"/>
    <property type="project" value="InterPro"/>
</dbReference>
<dbReference type="InterPro" id="IPR036866">
    <property type="entry name" value="RibonucZ/Hydroxyglut_hydro"/>
</dbReference>
<comment type="cofactor">
    <cofactor evidence="1">
        <name>Fe cation</name>
        <dbReference type="ChEBI" id="CHEBI:24875"/>
    </cofactor>
</comment>
<dbReference type="Gene3D" id="3.60.15.10">
    <property type="entry name" value="Ribonuclease Z/Hydroxyacylglutathione hydrolase-like"/>
    <property type="match status" value="1"/>
</dbReference>
<keyword evidence="4" id="KW-0249">Electron transport</keyword>